<dbReference type="AlphaFoldDB" id="A0A2C9KM26"/>
<dbReference type="VEuPathDB" id="VectorBase:BGLB021263"/>
<dbReference type="VEuPathDB" id="VectorBase:BGLAX_042864"/>
<evidence type="ECO:0000313" key="2">
    <source>
        <dbReference type="Proteomes" id="UP000076420"/>
    </source>
</evidence>
<name>A0A2C9KM26_BIOGL</name>
<reference evidence="1" key="1">
    <citation type="submission" date="2020-05" db="UniProtKB">
        <authorList>
            <consortium name="EnsemblMetazoa"/>
        </authorList>
    </citation>
    <scope>IDENTIFICATION</scope>
    <source>
        <strain evidence="1">BB02</strain>
    </source>
</reference>
<dbReference type="Proteomes" id="UP000076420">
    <property type="component" value="Unassembled WGS sequence"/>
</dbReference>
<dbReference type="KEGG" id="bgt:106051233"/>
<protein>
    <submittedName>
        <fullName evidence="1">Uncharacterized protein</fullName>
    </submittedName>
</protein>
<sequence>MQENGVKLKGKIQILQQAFEDLSFSTIPVIEQHLQFLSSNFKTLDMQGQQLFGQLTWQKECLERFLHHKSRLKFLTVDVSSAEGHDELIKHIVKVCEEDLAYHSKLYEVQASVSKGLKKIVDKLSEEKLIDTETMRDLVGEELGLNGRIYEAAVRYLHAKGWLLHVPMKRTIVAIDLNFAQSLVTMSSVLSNTKSGQKVPCIGTETRIWNNITEIIPDAKSFHKEKTDFIKSTNKDTILVEREYSFLYSSCKNVLSIIVSRSIRFARPVVIGPDWCVFQNGAAQTTLYIRG</sequence>
<proteinExistence type="predicted"/>
<gene>
    <name evidence="1" type="primary">106051233</name>
</gene>
<organism evidence="1 2">
    <name type="scientific">Biomphalaria glabrata</name>
    <name type="common">Bloodfluke planorb</name>
    <name type="synonym">Freshwater snail</name>
    <dbReference type="NCBI Taxonomy" id="6526"/>
    <lineage>
        <taxon>Eukaryota</taxon>
        <taxon>Metazoa</taxon>
        <taxon>Spiralia</taxon>
        <taxon>Lophotrochozoa</taxon>
        <taxon>Mollusca</taxon>
        <taxon>Gastropoda</taxon>
        <taxon>Heterobranchia</taxon>
        <taxon>Euthyneura</taxon>
        <taxon>Panpulmonata</taxon>
        <taxon>Hygrophila</taxon>
        <taxon>Lymnaeoidea</taxon>
        <taxon>Planorbidae</taxon>
        <taxon>Biomphalaria</taxon>
    </lineage>
</organism>
<evidence type="ECO:0000313" key="1">
    <source>
        <dbReference type="EnsemblMetazoa" id="BGLB021263-PA"/>
    </source>
</evidence>
<dbReference type="EnsemblMetazoa" id="BGLB021263-RA">
    <property type="protein sequence ID" value="BGLB021263-PA"/>
    <property type="gene ID" value="BGLB021263"/>
</dbReference>
<accession>A0A2C9KM26</accession>